<dbReference type="InterPro" id="IPR054059">
    <property type="entry name" value="MORF/ORRM1/DAG-like_MORF"/>
</dbReference>
<feature type="region of interest" description="Disordered" evidence="3">
    <location>
        <begin position="581"/>
        <end position="662"/>
    </location>
</feature>
<dbReference type="PANTHER" id="PTHR31346">
    <property type="entry name" value="MULTIPLE ORGANELLAR RNA EDITING FACTOR 2, CHLOROPLASTIC-RELATED-RELATED"/>
    <property type="match status" value="1"/>
</dbReference>
<feature type="non-terminal residue" evidence="5">
    <location>
        <position position="662"/>
    </location>
</feature>
<dbReference type="GO" id="GO:0005739">
    <property type="term" value="C:mitochondrion"/>
    <property type="evidence" value="ECO:0007669"/>
    <property type="project" value="TreeGrafter"/>
</dbReference>
<evidence type="ECO:0000313" key="6">
    <source>
        <dbReference type="Proteomes" id="UP000836841"/>
    </source>
</evidence>
<evidence type="ECO:0000259" key="4">
    <source>
        <dbReference type="Pfam" id="PF21864"/>
    </source>
</evidence>
<dbReference type="PANTHER" id="PTHR31346:SF16">
    <property type="entry name" value="MULTIPLE ORGANELLAR RNA EDITING FACTOR 4, MITOCHONDRIAL"/>
    <property type="match status" value="1"/>
</dbReference>
<dbReference type="InterPro" id="IPR039206">
    <property type="entry name" value="MORF/ORRM1/DAG-like"/>
</dbReference>
<feature type="domain" description="MORF/ORRM1/DAG-like MORF" evidence="4">
    <location>
        <begin position="89"/>
        <end position="182"/>
    </location>
</feature>
<feature type="compositionally biased region" description="Polar residues" evidence="3">
    <location>
        <begin position="357"/>
        <end position="408"/>
    </location>
</feature>
<feature type="compositionally biased region" description="Low complexity" evidence="3">
    <location>
        <begin position="442"/>
        <end position="452"/>
    </location>
</feature>
<keyword evidence="6" id="KW-1185">Reference proteome</keyword>
<feature type="region of interest" description="Disordered" evidence="3">
    <location>
        <begin position="180"/>
        <end position="460"/>
    </location>
</feature>
<evidence type="ECO:0000313" key="5">
    <source>
        <dbReference type="EMBL" id="CAH2046437.1"/>
    </source>
</evidence>
<feature type="compositionally biased region" description="Polar residues" evidence="3">
    <location>
        <begin position="210"/>
        <end position="227"/>
    </location>
</feature>
<feature type="compositionally biased region" description="Low complexity" evidence="3">
    <location>
        <begin position="330"/>
        <end position="356"/>
    </location>
</feature>
<dbReference type="Proteomes" id="UP000836841">
    <property type="component" value="Chromosome 2"/>
</dbReference>
<dbReference type="GO" id="GO:0006397">
    <property type="term" value="P:mRNA processing"/>
    <property type="evidence" value="ECO:0007669"/>
    <property type="project" value="UniProtKB-KW"/>
</dbReference>
<gene>
    <name evidence="5" type="ORF">TAV2_LOCUS8111</name>
</gene>
<organism evidence="5 6">
    <name type="scientific">Thlaspi arvense</name>
    <name type="common">Field penny-cress</name>
    <dbReference type="NCBI Taxonomy" id="13288"/>
    <lineage>
        <taxon>Eukaryota</taxon>
        <taxon>Viridiplantae</taxon>
        <taxon>Streptophyta</taxon>
        <taxon>Embryophyta</taxon>
        <taxon>Tracheophyta</taxon>
        <taxon>Spermatophyta</taxon>
        <taxon>Magnoliopsida</taxon>
        <taxon>eudicotyledons</taxon>
        <taxon>Gunneridae</taxon>
        <taxon>Pentapetalae</taxon>
        <taxon>rosids</taxon>
        <taxon>malvids</taxon>
        <taxon>Brassicales</taxon>
        <taxon>Brassicaceae</taxon>
        <taxon>Thlaspideae</taxon>
        <taxon>Thlaspi</taxon>
    </lineage>
</organism>
<sequence>SGRRFLIPGINGHALAPSPASSIRRTFLSFSKPCGSDFTSVPSLLPRSVVKPPTEFGRSPARFFSTTQYQYDPYTGEDLFTPDNEGCDFNHWLITMDFPKENPPSREEMISIFEQTCAKGLGISLEEAKKKIYAICTTSYQGFQATMTIGEVEKFRDLAGVQYIIPDSYVDVENKVYGGDKYENGVITPGPVPVPTKEGFDSLEKESTSEQETAQRSPKSTQVQSPPEGTLDPRQGQGSRIPISGQGQGRGQGNLVPNARQGQGRGQRSQMPSFQGSFKQSQGTPTFGQRQGTQGNQIPSFHGSFKQGQGTESVGQGQGQGSKTPSYQIGYSQGQSTQIYGQGQGQGSQIPSYQIGYSQGQGAQTPPCQGPPSNYGQGALANYNQRSPQGTQENYNQMGSGNYIQQSGGNYGPVQGIGSPGFGHGQGHGGPVSSPYQGSYNQGQGTTMPVQGQGQGGQVPSYQMGYSQGLGAPVPPYQVNYNQGTPSSHGQWVFVNPPHGNFLQGPQQNYNQGGQWSFRYGPPQFGNQTAQYQLGYNQWQCQGCGMISYLGSYNQGQGTPNPGQWQGQGCAVPSYQASYSHSQGATMPPHQGNYGQGTSASLNQGVPVNYNQTGQGNYNLQSGGNYGSAGFPQEDKRNVAGGDWSSNNNNHRDQTEAGKIPH</sequence>
<keyword evidence="1" id="KW-0507">mRNA processing</keyword>
<keyword evidence="2" id="KW-0809">Transit peptide</keyword>
<dbReference type="GO" id="GO:0080156">
    <property type="term" value="P:mitochondrial mRNA modification"/>
    <property type="evidence" value="ECO:0007669"/>
    <property type="project" value="TreeGrafter"/>
</dbReference>
<dbReference type="AlphaFoldDB" id="A0AAU9RM88"/>
<feature type="compositionally biased region" description="Polar residues" evidence="3">
    <location>
        <begin position="306"/>
        <end position="329"/>
    </location>
</feature>
<feature type="compositionally biased region" description="Gly residues" evidence="3">
    <location>
        <begin position="418"/>
        <end position="430"/>
    </location>
</feature>
<protein>
    <recommendedName>
        <fullName evidence="4">MORF/ORRM1/DAG-like MORF domain-containing protein</fullName>
    </recommendedName>
</protein>
<feature type="compositionally biased region" description="Polar residues" evidence="3">
    <location>
        <begin position="596"/>
        <end position="623"/>
    </location>
</feature>
<name>A0AAU9RM88_THLAR</name>
<feature type="compositionally biased region" description="Polar residues" evidence="3">
    <location>
        <begin position="269"/>
        <end position="299"/>
    </location>
</feature>
<feature type="compositionally biased region" description="Basic and acidic residues" evidence="3">
    <location>
        <begin position="198"/>
        <end position="208"/>
    </location>
</feature>
<evidence type="ECO:0000256" key="2">
    <source>
        <dbReference type="ARBA" id="ARBA00022946"/>
    </source>
</evidence>
<dbReference type="GO" id="GO:0016554">
    <property type="term" value="P:cytidine to uridine editing"/>
    <property type="evidence" value="ECO:0007669"/>
    <property type="project" value="InterPro"/>
</dbReference>
<dbReference type="EMBL" id="OU466858">
    <property type="protein sequence ID" value="CAH2046437.1"/>
    <property type="molecule type" value="Genomic_DNA"/>
</dbReference>
<reference evidence="5 6" key="1">
    <citation type="submission" date="2022-03" db="EMBL/GenBank/DDBJ databases">
        <authorList>
            <person name="Nunn A."/>
            <person name="Chopra R."/>
            <person name="Nunn A."/>
            <person name="Contreras Garrido A."/>
        </authorList>
    </citation>
    <scope>NUCLEOTIDE SEQUENCE [LARGE SCALE GENOMIC DNA]</scope>
</reference>
<accession>A0AAU9RM88</accession>
<evidence type="ECO:0000256" key="1">
    <source>
        <dbReference type="ARBA" id="ARBA00022664"/>
    </source>
</evidence>
<evidence type="ECO:0000256" key="3">
    <source>
        <dbReference type="SAM" id="MobiDB-lite"/>
    </source>
</evidence>
<proteinExistence type="predicted"/>
<dbReference type="Pfam" id="PF21864">
    <property type="entry name" value="MORF_dom"/>
    <property type="match status" value="1"/>
</dbReference>